<dbReference type="EMBL" id="JACAZI010000011">
    <property type="protein sequence ID" value="KAF7348870.1"/>
    <property type="molecule type" value="Genomic_DNA"/>
</dbReference>
<feature type="domain" description="DyP dimeric alpha+beta barrel" evidence="11">
    <location>
        <begin position="75"/>
        <end position="217"/>
    </location>
</feature>
<dbReference type="InterPro" id="IPR048328">
    <property type="entry name" value="Dyp_perox_C"/>
</dbReference>
<comment type="cofactor">
    <cofactor evidence="1">
        <name>heme b</name>
        <dbReference type="ChEBI" id="CHEBI:60344"/>
    </cofactor>
</comment>
<dbReference type="PROSITE" id="PS51404">
    <property type="entry name" value="DYP_PEROXIDASE"/>
    <property type="match status" value="1"/>
</dbReference>
<dbReference type="GO" id="GO:0005829">
    <property type="term" value="C:cytosol"/>
    <property type="evidence" value="ECO:0007669"/>
    <property type="project" value="TreeGrafter"/>
</dbReference>
<dbReference type="Proteomes" id="UP000620124">
    <property type="component" value="Unassembled WGS sequence"/>
</dbReference>
<keyword evidence="3" id="KW-0349">Heme</keyword>
<evidence type="ECO:0000313" key="12">
    <source>
        <dbReference type="EMBL" id="KAF7348870.1"/>
    </source>
</evidence>
<keyword evidence="13" id="KW-1185">Reference proteome</keyword>
<reference evidence="12" key="1">
    <citation type="submission" date="2020-05" db="EMBL/GenBank/DDBJ databases">
        <title>Mycena genomes resolve the evolution of fungal bioluminescence.</title>
        <authorList>
            <person name="Tsai I.J."/>
        </authorList>
    </citation>
    <scope>NUCLEOTIDE SEQUENCE</scope>
    <source>
        <strain evidence="12">CCC161011</strain>
    </source>
</reference>
<evidence type="ECO:0000256" key="8">
    <source>
        <dbReference type="ARBA" id="ARBA00025737"/>
    </source>
</evidence>
<dbReference type="Pfam" id="PF21105">
    <property type="entry name" value="DyP_N"/>
    <property type="match status" value="1"/>
</dbReference>
<feature type="signal peptide" evidence="9">
    <location>
        <begin position="1"/>
        <end position="21"/>
    </location>
</feature>
<evidence type="ECO:0000256" key="5">
    <source>
        <dbReference type="ARBA" id="ARBA00022729"/>
    </source>
</evidence>
<keyword evidence="7" id="KW-0408">Iron</keyword>
<dbReference type="InterPro" id="IPR006314">
    <property type="entry name" value="Dyp_peroxidase"/>
</dbReference>
<dbReference type="GO" id="GO:0020037">
    <property type="term" value="F:heme binding"/>
    <property type="evidence" value="ECO:0007669"/>
    <property type="project" value="InterPro"/>
</dbReference>
<accession>A0A8H6XVC0</accession>
<dbReference type="GO" id="GO:0004601">
    <property type="term" value="F:peroxidase activity"/>
    <property type="evidence" value="ECO:0007669"/>
    <property type="project" value="UniProtKB-KW"/>
</dbReference>
<evidence type="ECO:0000256" key="7">
    <source>
        <dbReference type="ARBA" id="ARBA00023004"/>
    </source>
</evidence>
<feature type="domain" description="Dyp-type peroxidase C-terminal" evidence="10">
    <location>
        <begin position="243"/>
        <end position="439"/>
    </location>
</feature>
<dbReference type="SUPFAM" id="SSF54909">
    <property type="entry name" value="Dimeric alpha+beta barrel"/>
    <property type="match status" value="1"/>
</dbReference>
<evidence type="ECO:0000256" key="3">
    <source>
        <dbReference type="ARBA" id="ARBA00022617"/>
    </source>
</evidence>
<dbReference type="AlphaFoldDB" id="A0A8H6XVC0"/>
<evidence type="ECO:0000259" key="11">
    <source>
        <dbReference type="Pfam" id="PF21105"/>
    </source>
</evidence>
<keyword evidence="6" id="KW-0560">Oxidoreductase</keyword>
<evidence type="ECO:0000256" key="2">
    <source>
        <dbReference type="ARBA" id="ARBA00022559"/>
    </source>
</evidence>
<dbReference type="NCBIfam" id="TIGR01413">
    <property type="entry name" value="Dyp_perox_fam"/>
    <property type="match status" value="1"/>
</dbReference>
<comment type="caution">
    <text evidence="12">The sequence shown here is derived from an EMBL/GenBank/DDBJ whole genome shotgun (WGS) entry which is preliminary data.</text>
</comment>
<dbReference type="InterPro" id="IPR011008">
    <property type="entry name" value="Dimeric_a/b-barrel"/>
</dbReference>
<feature type="chain" id="PRO_5034409510" evidence="9">
    <location>
        <begin position="22"/>
        <end position="511"/>
    </location>
</feature>
<comment type="similarity">
    <text evidence="8">Belongs to the DyP-type peroxidase family.</text>
</comment>
<sequence length="511" mass="54130">MKLAINNVASTFFILAGIASALSIQDSSSALKHKRGPLKPRRVQSLLINPDAQPDLPTVQAATAAASAASLNLDDIQGDVLIGMKKNRELFYFFSIANSTDFKAKLASEILPLITTTTQLLDVSTQPVTFLNIAFSQSGLLALNVTDSLGDSAFAGGQFKDLGNLGDPGSVNWVTEFAGTGIHGVLLFASDTDDNINESVASLESAMGNSFAKVYSLSRLGLVQLPSPATNDGISNPAVIGFTANPSPGQANVSSGSILVGESGDSVTRPSWAKDGSFLVFRQLKQLVPEFNKFLTDNPIIIDGLTREQGSDLLGARMVGRWKSGAPVDLAPLFDDPALGADPNRNNDFTFQHPDAVLATNQTRCPFSAHIRKTRPRADLGTPEDAVHHIMRAGIAYGPEVSTDEANSNTTSTERGLAFVAYQSNIGNGFRFLQRTWADSPNFVHSGVGVDPIIGALAGAQRVITGLDPTNSTKQTTLTTGKSFFHTLWSLAAESTFFSPSLSAIASKLSV</sequence>
<gene>
    <name evidence="12" type="ORF">MVEN_01407100</name>
</gene>
<dbReference type="Pfam" id="PF20628">
    <property type="entry name" value="Dyp_perox_C"/>
    <property type="match status" value="1"/>
</dbReference>
<evidence type="ECO:0000256" key="9">
    <source>
        <dbReference type="SAM" id="SignalP"/>
    </source>
</evidence>
<organism evidence="12 13">
    <name type="scientific">Mycena venus</name>
    <dbReference type="NCBI Taxonomy" id="2733690"/>
    <lineage>
        <taxon>Eukaryota</taxon>
        <taxon>Fungi</taxon>
        <taxon>Dikarya</taxon>
        <taxon>Basidiomycota</taxon>
        <taxon>Agaricomycotina</taxon>
        <taxon>Agaricomycetes</taxon>
        <taxon>Agaricomycetidae</taxon>
        <taxon>Agaricales</taxon>
        <taxon>Marasmiineae</taxon>
        <taxon>Mycenaceae</taxon>
        <taxon>Mycena</taxon>
    </lineage>
</organism>
<name>A0A8H6XVC0_9AGAR</name>
<keyword evidence="4" id="KW-0479">Metal-binding</keyword>
<dbReference type="InterPro" id="IPR049509">
    <property type="entry name" value="DyP_N"/>
</dbReference>
<keyword evidence="5 9" id="KW-0732">Signal</keyword>
<keyword evidence="2 12" id="KW-0575">Peroxidase</keyword>
<evidence type="ECO:0000259" key="10">
    <source>
        <dbReference type="Pfam" id="PF20628"/>
    </source>
</evidence>
<dbReference type="PANTHER" id="PTHR30521">
    <property type="entry name" value="DEFERROCHELATASE/PEROXIDASE"/>
    <property type="match status" value="1"/>
</dbReference>
<proteinExistence type="inferred from homology"/>
<evidence type="ECO:0000313" key="13">
    <source>
        <dbReference type="Proteomes" id="UP000620124"/>
    </source>
</evidence>
<protein>
    <submittedName>
        <fullName evidence="12">DyP-type peroxidase</fullName>
    </submittedName>
</protein>
<dbReference type="PANTHER" id="PTHR30521:SF4">
    <property type="entry name" value="DEFERROCHELATASE"/>
    <property type="match status" value="1"/>
</dbReference>
<evidence type="ECO:0000256" key="4">
    <source>
        <dbReference type="ARBA" id="ARBA00022723"/>
    </source>
</evidence>
<evidence type="ECO:0000256" key="6">
    <source>
        <dbReference type="ARBA" id="ARBA00023002"/>
    </source>
</evidence>
<dbReference type="GO" id="GO:0046872">
    <property type="term" value="F:metal ion binding"/>
    <property type="evidence" value="ECO:0007669"/>
    <property type="project" value="UniProtKB-KW"/>
</dbReference>
<evidence type="ECO:0000256" key="1">
    <source>
        <dbReference type="ARBA" id="ARBA00001970"/>
    </source>
</evidence>
<dbReference type="OrthoDB" id="3207336at2759"/>